<accession>C4LIR1</accession>
<dbReference type="Gene3D" id="3.40.50.1360">
    <property type="match status" value="1"/>
</dbReference>
<gene>
    <name evidence="7 9" type="primary">pgl</name>
    <name evidence="9" type="ordered locus">ckrop_0963</name>
</gene>
<name>C4LIR1_CORK4</name>
<organism evidence="9 10">
    <name type="scientific">Corynebacterium kroppenstedtii (strain DSM 44385 / JCM 11950 / CIP 105744 / CCUG 35717)</name>
    <dbReference type="NCBI Taxonomy" id="645127"/>
    <lineage>
        <taxon>Bacteria</taxon>
        <taxon>Bacillati</taxon>
        <taxon>Actinomycetota</taxon>
        <taxon>Actinomycetes</taxon>
        <taxon>Mycobacteriales</taxon>
        <taxon>Corynebacteriaceae</taxon>
        <taxon>Corynebacterium</taxon>
    </lineage>
</organism>
<evidence type="ECO:0000256" key="4">
    <source>
        <dbReference type="ARBA" id="ARBA00010662"/>
    </source>
</evidence>
<evidence type="ECO:0000256" key="6">
    <source>
        <dbReference type="ARBA" id="ARBA00020337"/>
    </source>
</evidence>
<evidence type="ECO:0000256" key="7">
    <source>
        <dbReference type="RuleBase" id="RU365095"/>
    </source>
</evidence>
<dbReference type="EMBL" id="CP001620">
    <property type="protein sequence ID" value="ACR17716.1"/>
    <property type="molecule type" value="Genomic_DNA"/>
</dbReference>
<dbReference type="InterPro" id="IPR006148">
    <property type="entry name" value="Glc/Gal-6P_isomerase"/>
</dbReference>
<dbReference type="EC" id="3.1.1.31" evidence="5 7"/>
<dbReference type="GO" id="GO:0005975">
    <property type="term" value="P:carbohydrate metabolic process"/>
    <property type="evidence" value="ECO:0007669"/>
    <property type="project" value="UniProtKB-UniRule"/>
</dbReference>
<keyword evidence="7 9" id="KW-0378">Hydrolase</keyword>
<reference evidence="9 10" key="1">
    <citation type="journal article" date="2008" name="J. Biotechnol.">
        <title>Ultrafast pyrosequencing of Corynebacterium kroppenstedtii DSM44385 revealed insights into the physiology of a lipophilic corynebacterium that lacks mycolic acids.</title>
        <authorList>
            <person name="Tauch A."/>
            <person name="Schneider J."/>
            <person name="Szczepanowski R."/>
            <person name="Tilker A."/>
            <person name="Viehoever P."/>
            <person name="Gartemann K.-H."/>
            <person name="Arnold W."/>
            <person name="Blom J."/>
            <person name="Brinkrolf K."/>
            <person name="Brune I."/>
            <person name="Goetker S."/>
            <person name="Weisshaar B."/>
            <person name="Goesmann A."/>
            <person name="Droege M."/>
            <person name="Puehler A."/>
        </authorList>
    </citation>
    <scope>NUCLEOTIDE SEQUENCE [LARGE SCALE GENOMIC DNA]</scope>
    <source>
        <strain evidence="10">DSM 44385 / JCM 11950 / CIP 105744 / CCUG 35717</strain>
    </source>
</reference>
<proteinExistence type="inferred from homology"/>
<dbReference type="GO" id="GO:0006098">
    <property type="term" value="P:pentose-phosphate shunt"/>
    <property type="evidence" value="ECO:0007669"/>
    <property type="project" value="UniProtKB-UniPathway"/>
</dbReference>
<comment type="pathway">
    <text evidence="3 7">Carbohydrate degradation; pentose phosphate pathway; D-ribulose 5-phosphate from D-glucose 6-phosphate (oxidative stage): step 2/3.</text>
</comment>
<dbReference type="PANTHER" id="PTHR11054">
    <property type="entry name" value="6-PHOSPHOGLUCONOLACTONASE"/>
    <property type="match status" value="1"/>
</dbReference>
<evidence type="ECO:0000256" key="2">
    <source>
        <dbReference type="ARBA" id="ARBA00002681"/>
    </source>
</evidence>
<dbReference type="GO" id="GO:0017057">
    <property type="term" value="F:6-phosphogluconolactonase activity"/>
    <property type="evidence" value="ECO:0007669"/>
    <property type="project" value="UniProtKB-UniRule"/>
</dbReference>
<dbReference type="InterPro" id="IPR037171">
    <property type="entry name" value="NagB/RpiA_transferase-like"/>
</dbReference>
<dbReference type="InterPro" id="IPR039104">
    <property type="entry name" value="6PGL"/>
</dbReference>
<evidence type="ECO:0000259" key="8">
    <source>
        <dbReference type="Pfam" id="PF01182"/>
    </source>
</evidence>
<dbReference type="SUPFAM" id="SSF100950">
    <property type="entry name" value="NagB/RpiA/CoA transferase-like"/>
    <property type="match status" value="1"/>
</dbReference>
<evidence type="ECO:0000256" key="1">
    <source>
        <dbReference type="ARBA" id="ARBA00000832"/>
    </source>
</evidence>
<evidence type="ECO:0000313" key="9">
    <source>
        <dbReference type="EMBL" id="ACR17716.1"/>
    </source>
</evidence>
<dbReference type="eggNOG" id="COG0363">
    <property type="taxonomic scope" value="Bacteria"/>
</dbReference>
<evidence type="ECO:0000256" key="5">
    <source>
        <dbReference type="ARBA" id="ARBA00013198"/>
    </source>
</evidence>
<dbReference type="UniPathway" id="UPA00115">
    <property type="reaction ID" value="UER00409"/>
</dbReference>
<dbReference type="CDD" id="cd01400">
    <property type="entry name" value="6PGL"/>
    <property type="match status" value="1"/>
</dbReference>
<dbReference type="PANTHER" id="PTHR11054:SF0">
    <property type="entry name" value="6-PHOSPHOGLUCONOLACTONASE"/>
    <property type="match status" value="1"/>
</dbReference>
<evidence type="ECO:0000313" key="10">
    <source>
        <dbReference type="Proteomes" id="UP000001473"/>
    </source>
</evidence>
<comment type="catalytic activity">
    <reaction evidence="1 7">
        <text>6-phospho-D-glucono-1,5-lactone + H2O = 6-phospho-D-gluconate + H(+)</text>
        <dbReference type="Rhea" id="RHEA:12556"/>
        <dbReference type="ChEBI" id="CHEBI:15377"/>
        <dbReference type="ChEBI" id="CHEBI:15378"/>
        <dbReference type="ChEBI" id="CHEBI:57955"/>
        <dbReference type="ChEBI" id="CHEBI:58759"/>
        <dbReference type="EC" id="3.1.1.31"/>
    </reaction>
</comment>
<dbReference type="NCBIfam" id="TIGR01198">
    <property type="entry name" value="pgl"/>
    <property type="match status" value="1"/>
</dbReference>
<dbReference type="InterPro" id="IPR005900">
    <property type="entry name" value="6-phosphogluconolactonase_DevB"/>
</dbReference>
<dbReference type="Pfam" id="PF01182">
    <property type="entry name" value="Glucosamine_iso"/>
    <property type="match status" value="1"/>
</dbReference>
<comment type="similarity">
    <text evidence="4 7">Belongs to the glucosamine/galactosamine-6-phosphate isomerase family. 6-phosphogluconolactonase subfamily.</text>
</comment>
<protein>
    <recommendedName>
        <fullName evidence="6 7">6-phosphogluconolactonase</fullName>
        <shortName evidence="7">6PGL</shortName>
        <ecNumber evidence="5 7">3.1.1.31</ecNumber>
    </recommendedName>
</protein>
<keyword evidence="10" id="KW-1185">Reference proteome</keyword>
<comment type="function">
    <text evidence="2 7">Hydrolysis of 6-phosphogluconolactone to 6-phosphogluconate.</text>
</comment>
<feature type="domain" description="Glucosamine/galactosamine-6-phosphate isomerase" evidence="8">
    <location>
        <begin position="28"/>
        <end position="274"/>
    </location>
</feature>
<dbReference type="STRING" id="645127.ckrop_0963"/>
<dbReference type="HOGENOM" id="CLU_053947_1_1_11"/>
<dbReference type="AlphaFoldDB" id="C4LIR1"/>
<sequence length="292" mass="30940">MVDRKKKGVWMSEKSSSDSDVRIVACADQAEVAMRAARDVENVIVSIQEGREGASNTTGVTPDGYARLVVTGGSTGIAVLHQLYIDSEAGNAGIDWNRVHVFFGDERWVSADHPERNDKQAAEALFSNIDIPQQNLHCFPAPSSDSAYGETEGSRSGNVDVAALNEAAASYADTITTYAPDGFDIHLLGMGPEGHINSLFPHTPELTSDDTVVSVTDCPKPPPTRLSLSRRALNSSTRVWFVVAGEGKAEALGHAVSGDDADMWPAAGARGQQDTAVYADAPALSQLQGPSS</sequence>
<dbReference type="Proteomes" id="UP000001473">
    <property type="component" value="Chromosome"/>
</dbReference>
<evidence type="ECO:0000256" key="3">
    <source>
        <dbReference type="ARBA" id="ARBA00004961"/>
    </source>
</evidence>
<dbReference type="KEGG" id="ckp:ckrop_0963"/>